<dbReference type="GO" id="GO:0005524">
    <property type="term" value="F:ATP binding"/>
    <property type="evidence" value="ECO:0007669"/>
    <property type="project" value="UniProtKB-UniRule"/>
</dbReference>
<keyword evidence="4 8" id="KW-0479">Metal-binding</keyword>
<evidence type="ECO:0000256" key="4">
    <source>
        <dbReference type="ARBA" id="ARBA00022723"/>
    </source>
</evidence>
<keyword evidence="6 8" id="KW-0067">ATP-binding</keyword>
<dbReference type="HAMAP" id="MF_00692">
    <property type="entry name" value="SelO"/>
    <property type="match status" value="1"/>
</dbReference>
<evidence type="ECO:0000256" key="7">
    <source>
        <dbReference type="ARBA" id="ARBA00022842"/>
    </source>
</evidence>
<feature type="binding site" evidence="8">
    <location>
        <position position="281"/>
    </location>
    <ligand>
        <name>ATP</name>
        <dbReference type="ChEBI" id="CHEBI:30616"/>
    </ligand>
</feature>
<evidence type="ECO:0000256" key="1">
    <source>
        <dbReference type="ARBA" id="ARBA00009747"/>
    </source>
</evidence>
<dbReference type="InterPro" id="IPR003846">
    <property type="entry name" value="SelO"/>
</dbReference>
<keyword evidence="2 8" id="KW-0808">Transferase</keyword>
<comment type="catalytic activity">
    <reaction evidence="8">
        <text>L-seryl-[protein] + UTP = O-(5'-uridylyl)-L-seryl-[protein] + diphosphate</text>
        <dbReference type="Rhea" id="RHEA:64604"/>
        <dbReference type="Rhea" id="RHEA-COMP:9863"/>
        <dbReference type="Rhea" id="RHEA-COMP:16635"/>
        <dbReference type="ChEBI" id="CHEBI:29999"/>
        <dbReference type="ChEBI" id="CHEBI:33019"/>
        <dbReference type="ChEBI" id="CHEBI:46398"/>
        <dbReference type="ChEBI" id="CHEBI:156051"/>
    </reaction>
</comment>
<feature type="active site" description="Proton acceptor" evidence="8">
    <location>
        <position position="271"/>
    </location>
</feature>
<name>A0A071MBL2_9BURK</name>
<dbReference type="GO" id="GO:0000287">
    <property type="term" value="F:magnesium ion binding"/>
    <property type="evidence" value="ECO:0007669"/>
    <property type="project" value="UniProtKB-UniRule"/>
</dbReference>
<comment type="catalytic activity">
    <reaction evidence="8">
        <text>L-seryl-[protein] + ATP = 3-O-(5'-adenylyl)-L-seryl-[protein] + diphosphate</text>
        <dbReference type="Rhea" id="RHEA:58120"/>
        <dbReference type="Rhea" id="RHEA-COMP:9863"/>
        <dbReference type="Rhea" id="RHEA-COMP:15073"/>
        <dbReference type="ChEBI" id="CHEBI:29999"/>
        <dbReference type="ChEBI" id="CHEBI:30616"/>
        <dbReference type="ChEBI" id="CHEBI:33019"/>
        <dbReference type="ChEBI" id="CHEBI:142516"/>
        <dbReference type="EC" id="2.7.7.108"/>
    </reaction>
</comment>
<feature type="binding site" evidence="8">
    <location>
        <position position="112"/>
    </location>
    <ligand>
        <name>ATP</name>
        <dbReference type="ChEBI" id="CHEBI:30616"/>
    </ligand>
</feature>
<keyword evidence="3 8" id="KW-0548">Nucleotidyltransferase</keyword>
<dbReference type="GO" id="GO:0030145">
    <property type="term" value="F:manganese ion binding"/>
    <property type="evidence" value="ECO:0007669"/>
    <property type="project" value="UniProtKB-UniRule"/>
</dbReference>
<comment type="catalytic activity">
    <reaction evidence="8">
        <text>L-histidyl-[protein] + UTP = N(tele)-(5'-uridylyl)-L-histidyl-[protein] + diphosphate</text>
        <dbReference type="Rhea" id="RHEA:83891"/>
        <dbReference type="Rhea" id="RHEA-COMP:9745"/>
        <dbReference type="Rhea" id="RHEA-COMP:20239"/>
        <dbReference type="ChEBI" id="CHEBI:29979"/>
        <dbReference type="ChEBI" id="CHEBI:33019"/>
        <dbReference type="ChEBI" id="CHEBI:46398"/>
        <dbReference type="ChEBI" id="CHEBI:233474"/>
    </reaction>
</comment>
<dbReference type="EC" id="2.7.7.-" evidence="8"/>
<dbReference type="NCBIfam" id="NF000658">
    <property type="entry name" value="PRK00029.1"/>
    <property type="match status" value="1"/>
</dbReference>
<sequence length="522" mass="57708">MSFSRSAADAADTLPDLAATLGAPAAGAFVTLGDAFHTRLPAAPLAAPYVVGFSGEVARLLDLPPSLAAQPGFAELFAGNPTRDWPAHAMPYASVYSGHQFGVWAGQLGDGRALTIGERTGTDGRRYELQLKGSGRTPYSRMGDGRAVLRSSIREFLCSEAMHHLGIPTTRALTVIGSDQPVVREEIETSAVVTRVSESFVRFGHFEHFFSNDRPDLLRQLADHVIDRFYPACRDTDDPYLALLEAVTLRTAELVARWQAVGFCHGVMNTDNMSILGVTIDYGPFGFLDAFDANHICNHSDNGGRYAYRMQPRIAHWNCYCLAQALLPLIGLQHDIADDDARAERAVDDAQAVLATFPERFGPALERAMRAKLGLELERENDADLANKLLETMHASHADFTLTFRRLAQISKHDASRDAPVRDLFIDREAFDAWANLYRARLSEETRDDAARAVAMNRANPKYVLRNHLAEVAIRRAKEKDFSEVERLAQILRRPFDEQPEHEAYAALPPDWAGSLEVSCSS</sequence>
<feature type="binding site" evidence="8">
    <location>
        <position position="132"/>
    </location>
    <ligand>
        <name>ATP</name>
        <dbReference type="ChEBI" id="CHEBI:30616"/>
    </ligand>
</feature>
<feature type="binding site" evidence="8">
    <location>
        <position position="109"/>
    </location>
    <ligand>
        <name>ATP</name>
        <dbReference type="ChEBI" id="CHEBI:30616"/>
    </ligand>
</feature>
<dbReference type="EC" id="2.7.7.108" evidence="8"/>
<feature type="binding site" evidence="8">
    <location>
        <position position="272"/>
    </location>
    <ligand>
        <name>Mg(2+)</name>
        <dbReference type="ChEBI" id="CHEBI:18420"/>
    </ligand>
</feature>
<evidence type="ECO:0000256" key="6">
    <source>
        <dbReference type="ARBA" id="ARBA00022840"/>
    </source>
</evidence>
<reference evidence="9" key="1">
    <citation type="submission" date="2014-04" db="EMBL/GenBank/DDBJ databases">
        <title>In planta biocontrol of soil-borne Fusarium wilt of banana through a plant endophytic bacterium, Burkholderia cenocepacia 869T2.</title>
        <authorList>
            <person name="Ho Y.-N."/>
            <person name="Chiang H.-M."/>
            <person name="Chao C.-P."/>
            <person name="Su C.-C."/>
            <person name="Hsu H.-F."/>
            <person name="Guo C.-T."/>
            <person name="Hsieh J.-L."/>
            <person name="Huang C.-C."/>
        </authorList>
    </citation>
    <scope>NUCLEOTIDE SEQUENCE [LARGE SCALE GENOMIC DNA]</scope>
    <source>
        <strain evidence="9">869T2</strain>
    </source>
</reference>
<comment type="catalytic activity">
    <reaction evidence="8">
        <text>L-tyrosyl-[protein] + ATP = O-(5'-adenylyl)-L-tyrosyl-[protein] + diphosphate</text>
        <dbReference type="Rhea" id="RHEA:54288"/>
        <dbReference type="Rhea" id="RHEA-COMP:10136"/>
        <dbReference type="Rhea" id="RHEA-COMP:13846"/>
        <dbReference type="ChEBI" id="CHEBI:30616"/>
        <dbReference type="ChEBI" id="CHEBI:33019"/>
        <dbReference type="ChEBI" id="CHEBI:46858"/>
        <dbReference type="ChEBI" id="CHEBI:83624"/>
        <dbReference type="EC" id="2.7.7.108"/>
    </reaction>
</comment>
<comment type="caution">
    <text evidence="9">The sequence shown here is derived from an EMBL/GenBank/DDBJ whole genome shotgun (WGS) entry which is preliminary data.</text>
</comment>
<dbReference type="PANTHER" id="PTHR32057:SF14">
    <property type="entry name" value="PROTEIN ADENYLYLTRANSFERASE SELO, MITOCHONDRIAL"/>
    <property type="match status" value="1"/>
</dbReference>
<feature type="binding site" evidence="8">
    <location>
        <position position="195"/>
    </location>
    <ligand>
        <name>ATP</name>
        <dbReference type="ChEBI" id="CHEBI:30616"/>
    </ligand>
</feature>
<dbReference type="OrthoDB" id="9776281at2"/>
<feature type="binding site" evidence="8">
    <location>
        <position position="202"/>
    </location>
    <ligand>
        <name>ATP</name>
        <dbReference type="ChEBI" id="CHEBI:30616"/>
    </ligand>
</feature>
<evidence type="ECO:0000313" key="9">
    <source>
        <dbReference type="EMBL" id="KEA58187.1"/>
    </source>
</evidence>
<proteinExistence type="inferred from homology"/>
<dbReference type="AlphaFoldDB" id="A0A071MBL2"/>
<evidence type="ECO:0000256" key="3">
    <source>
        <dbReference type="ARBA" id="ARBA00022695"/>
    </source>
</evidence>
<protein>
    <recommendedName>
        <fullName evidence="8">Protein nucleotidyltransferase YdiU</fullName>
        <ecNumber evidence="8">2.7.7.-</ecNumber>
    </recommendedName>
    <alternativeName>
        <fullName evidence="8">Protein adenylyltransferase YdiU</fullName>
        <ecNumber evidence="8">2.7.7.108</ecNumber>
    </alternativeName>
    <alternativeName>
        <fullName evidence="8">Protein uridylyltransferase YdiU</fullName>
        <ecNumber evidence="8">2.7.7.-</ecNumber>
    </alternativeName>
</protein>
<keyword evidence="5 8" id="KW-0547">Nucleotide-binding</keyword>
<gene>
    <name evidence="8" type="primary">ydiU</name>
    <name evidence="8" type="synonym">selO</name>
    <name evidence="9" type="ORF">DT99_17655</name>
</gene>
<keyword evidence="8" id="KW-0464">Manganese</keyword>
<evidence type="ECO:0000256" key="8">
    <source>
        <dbReference type="HAMAP-Rule" id="MF_00692"/>
    </source>
</evidence>
<comment type="cofactor">
    <cofactor evidence="8">
        <name>Mg(2+)</name>
        <dbReference type="ChEBI" id="CHEBI:18420"/>
    </cofactor>
    <cofactor evidence="8">
        <name>Mn(2+)</name>
        <dbReference type="ChEBI" id="CHEBI:29035"/>
    </cofactor>
</comment>
<comment type="similarity">
    <text evidence="1 8">Belongs to the SELO family.</text>
</comment>
<comment type="catalytic activity">
    <reaction evidence="8">
        <text>L-tyrosyl-[protein] + UTP = O-(5'-uridylyl)-L-tyrosyl-[protein] + diphosphate</text>
        <dbReference type="Rhea" id="RHEA:83887"/>
        <dbReference type="Rhea" id="RHEA-COMP:10136"/>
        <dbReference type="Rhea" id="RHEA-COMP:20238"/>
        <dbReference type="ChEBI" id="CHEBI:33019"/>
        <dbReference type="ChEBI" id="CHEBI:46398"/>
        <dbReference type="ChEBI" id="CHEBI:46858"/>
        <dbReference type="ChEBI" id="CHEBI:90602"/>
    </reaction>
</comment>
<organism evidence="9">
    <name type="scientific">Burkholderia cenocepacia</name>
    <dbReference type="NCBI Taxonomy" id="95486"/>
    <lineage>
        <taxon>Bacteria</taxon>
        <taxon>Pseudomonadati</taxon>
        <taxon>Pseudomonadota</taxon>
        <taxon>Betaproteobacteria</taxon>
        <taxon>Burkholderiales</taxon>
        <taxon>Burkholderiaceae</taxon>
        <taxon>Burkholderia</taxon>
        <taxon>Burkholderia cepacia complex</taxon>
    </lineage>
</organism>
<comment type="function">
    <text evidence="8">Nucleotidyltransferase involved in the post-translational modification of proteins. It can catalyze the addition of adenosine monophosphate (AMP) or uridine monophosphate (UMP) to a protein, resulting in modifications known as AMPylation and UMPylation.</text>
</comment>
<feature type="binding site" evidence="8">
    <location>
        <position position="144"/>
    </location>
    <ligand>
        <name>ATP</name>
        <dbReference type="ChEBI" id="CHEBI:30616"/>
    </ligand>
</feature>
<evidence type="ECO:0000256" key="2">
    <source>
        <dbReference type="ARBA" id="ARBA00022679"/>
    </source>
</evidence>
<dbReference type="Pfam" id="PF02696">
    <property type="entry name" value="SelO"/>
    <property type="match status" value="1"/>
</dbReference>
<dbReference type="PANTHER" id="PTHR32057">
    <property type="entry name" value="PROTEIN ADENYLYLTRANSFERASE SELO, MITOCHONDRIAL"/>
    <property type="match status" value="1"/>
</dbReference>
<feature type="binding site" evidence="8">
    <location>
        <position position="145"/>
    </location>
    <ligand>
        <name>ATP</name>
        <dbReference type="ChEBI" id="CHEBI:30616"/>
    </ligand>
</feature>
<evidence type="ECO:0000256" key="5">
    <source>
        <dbReference type="ARBA" id="ARBA00022741"/>
    </source>
</evidence>
<dbReference type="GO" id="GO:0070733">
    <property type="term" value="F:AMPylase activity"/>
    <property type="evidence" value="ECO:0007669"/>
    <property type="project" value="UniProtKB-EC"/>
</dbReference>
<comment type="catalytic activity">
    <reaction evidence="8">
        <text>L-threonyl-[protein] + ATP = 3-O-(5'-adenylyl)-L-threonyl-[protein] + diphosphate</text>
        <dbReference type="Rhea" id="RHEA:54292"/>
        <dbReference type="Rhea" id="RHEA-COMP:11060"/>
        <dbReference type="Rhea" id="RHEA-COMP:13847"/>
        <dbReference type="ChEBI" id="CHEBI:30013"/>
        <dbReference type="ChEBI" id="CHEBI:30616"/>
        <dbReference type="ChEBI" id="CHEBI:33019"/>
        <dbReference type="ChEBI" id="CHEBI:138113"/>
        <dbReference type="EC" id="2.7.7.108"/>
    </reaction>
</comment>
<dbReference type="EMBL" id="JJOA01000014">
    <property type="protein sequence ID" value="KEA58187.1"/>
    <property type="molecule type" value="Genomic_DNA"/>
</dbReference>
<feature type="binding site" evidence="8">
    <location>
        <position position="281"/>
    </location>
    <ligand>
        <name>Mg(2+)</name>
        <dbReference type="ChEBI" id="CHEBI:18420"/>
    </ligand>
</feature>
<keyword evidence="7 8" id="KW-0460">Magnesium</keyword>
<feature type="binding site" evidence="8">
    <location>
        <position position="111"/>
    </location>
    <ligand>
        <name>ATP</name>
        <dbReference type="ChEBI" id="CHEBI:30616"/>
    </ligand>
</feature>
<accession>A0A071MBL2</accession>